<evidence type="ECO:0000256" key="1">
    <source>
        <dbReference type="SAM" id="Phobius"/>
    </source>
</evidence>
<keyword evidence="1" id="KW-1133">Transmembrane helix</keyword>
<keyword evidence="1" id="KW-0472">Membrane</keyword>
<evidence type="ECO:0000313" key="3">
    <source>
        <dbReference type="Proteomes" id="UP000182427"/>
    </source>
</evidence>
<keyword evidence="1" id="KW-0812">Transmembrane</keyword>
<accession>A0A1G7QBK7</accession>
<feature type="transmembrane region" description="Helical" evidence="1">
    <location>
        <begin position="80"/>
        <end position="99"/>
    </location>
</feature>
<dbReference type="OrthoDB" id="9806525at2"/>
<keyword evidence="3" id="KW-1185">Reference proteome</keyword>
<sequence length="136" mass="15523">MILAWCIAATVCAATMAATLLTPSVRRSSGKLSITQLWLLTLLVIPGQVLPPILLWLAWKRTYYIIPFLGPPIRVGMAPVAWALCALFFSYLPATVYALRGQWQWFWLLVHPAATFRMLWRQWGTDHEIQLQKNVD</sequence>
<dbReference type="Proteomes" id="UP000182427">
    <property type="component" value="Chromosome I"/>
</dbReference>
<reference evidence="2 3" key="1">
    <citation type="submission" date="2016-10" db="EMBL/GenBank/DDBJ databases">
        <authorList>
            <person name="de Groot N.N."/>
        </authorList>
    </citation>
    <scope>NUCLEOTIDE SEQUENCE [LARGE SCALE GENOMIC DNA]</scope>
    <source>
        <strain evidence="2 3">GAS232</strain>
    </source>
</reference>
<dbReference type="RefSeq" id="WP_083346560.1">
    <property type="nucleotide sequence ID" value="NZ_LT629690.1"/>
</dbReference>
<gene>
    <name evidence="2" type="ORF">SAMN05444167_3823</name>
</gene>
<name>A0A1G7QBK7_9BACT</name>
<feature type="transmembrane region" description="Helical" evidence="1">
    <location>
        <begin position="37"/>
        <end position="59"/>
    </location>
</feature>
<organism evidence="2 3">
    <name type="scientific">Terriglobus roseus</name>
    <dbReference type="NCBI Taxonomy" id="392734"/>
    <lineage>
        <taxon>Bacteria</taxon>
        <taxon>Pseudomonadati</taxon>
        <taxon>Acidobacteriota</taxon>
        <taxon>Terriglobia</taxon>
        <taxon>Terriglobales</taxon>
        <taxon>Acidobacteriaceae</taxon>
        <taxon>Terriglobus</taxon>
    </lineage>
</organism>
<dbReference type="AlphaFoldDB" id="A0A1G7QBK7"/>
<evidence type="ECO:0000313" key="2">
    <source>
        <dbReference type="EMBL" id="SDF95941.1"/>
    </source>
</evidence>
<proteinExistence type="predicted"/>
<dbReference type="EMBL" id="LT629690">
    <property type="protein sequence ID" value="SDF95941.1"/>
    <property type="molecule type" value="Genomic_DNA"/>
</dbReference>
<protein>
    <submittedName>
        <fullName evidence="2">Uncharacterized protein</fullName>
    </submittedName>
</protein>